<evidence type="ECO:0000313" key="3">
    <source>
        <dbReference type="EMBL" id="WZK88293.1"/>
    </source>
</evidence>
<reference evidence="3 4" key="1">
    <citation type="submission" date="2023-04" db="EMBL/GenBank/DDBJ databases">
        <title>Complete genome sequence of Alisedimentitalea scapharcae.</title>
        <authorList>
            <person name="Rong J.-C."/>
            <person name="Yi M.-L."/>
            <person name="Zhao Q."/>
        </authorList>
    </citation>
    <scope>NUCLEOTIDE SEQUENCE [LARGE SCALE GENOMIC DNA]</scope>
    <source>
        <strain evidence="3 4">KCTC 42119</strain>
    </source>
</reference>
<evidence type="ECO:0000313" key="4">
    <source>
        <dbReference type="Proteomes" id="UP001623232"/>
    </source>
</evidence>
<feature type="domain" description="HTH cro/C1-type" evidence="2">
    <location>
        <begin position="22"/>
        <end position="76"/>
    </location>
</feature>
<dbReference type="PROSITE" id="PS50943">
    <property type="entry name" value="HTH_CROC1"/>
    <property type="match status" value="1"/>
</dbReference>
<dbReference type="InterPro" id="IPR014710">
    <property type="entry name" value="RmlC-like_jellyroll"/>
</dbReference>
<dbReference type="PANTHER" id="PTHR46797">
    <property type="entry name" value="HTH-TYPE TRANSCRIPTIONAL REGULATOR"/>
    <property type="match status" value="1"/>
</dbReference>
<gene>
    <name evidence="3" type="ORF">QEZ52_17070</name>
</gene>
<dbReference type="CDD" id="cd00093">
    <property type="entry name" value="HTH_XRE"/>
    <property type="match status" value="1"/>
</dbReference>
<dbReference type="SMART" id="SM00530">
    <property type="entry name" value="HTH_XRE"/>
    <property type="match status" value="1"/>
</dbReference>
<proteinExistence type="predicted"/>
<dbReference type="Proteomes" id="UP001623232">
    <property type="component" value="Chromosome"/>
</dbReference>
<sequence>MHVKKNSKTDKIDPLQQLGEDLRALRKAQSMTLADLAEASGRSVSFLSKIERAQARPSVTALQEIAEALGVPVGWFFETDGPAPAEERPYIVRADRRRKLTYSGLSGTDYMGCEDHLLSASLDRQLAMGISTYEAGGSTGDDLYTHEGEEAGMVLKGEIELTLDETVFYLKTGDSFSFSADIPHRYHNPGKVEAQIVWANTPVSLKR</sequence>
<keyword evidence="4" id="KW-1185">Reference proteome</keyword>
<keyword evidence="1" id="KW-0238">DNA-binding</keyword>
<dbReference type="InterPro" id="IPR001387">
    <property type="entry name" value="Cro/C1-type_HTH"/>
</dbReference>
<dbReference type="SUPFAM" id="SSF51182">
    <property type="entry name" value="RmlC-like cupins"/>
    <property type="match status" value="1"/>
</dbReference>
<dbReference type="Gene3D" id="1.10.260.40">
    <property type="entry name" value="lambda repressor-like DNA-binding domains"/>
    <property type="match status" value="1"/>
</dbReference>
<dbReference type="EMBL" id="CP123584">
    <property type="protein sequence ID" value="WZK88293.1"/>
    <property type="molecule type" value="Genomic_DNA"/>
</dbReference>
<dbReference type="CDD" id="cd02209">
    <property type="entry name" value="cupin_XRE_C"/>
    <property type="match status" value="1"/>
</dbReference>
<dbReference type="Pfam" id="PF01381">
    <property type="entry name" value="HTH_3"/>
    <property type="match status" value="1"/>
</dbReference>
<dbReference type="Pfam" id="PF07883">
    <property type="entry name" value="Cupin_2"/>
    <property type="match status" value="1"/>
</dbReference>
<dbReference type="PANTHER" id="PTHR46797:SF2">
    <property type="entry name" value="TRANSCRIPTIONAL REGULATOR"/>
    <property type="match status" value="1"/>
</dbReference>
<dbReference type="InterPro" id="IPR013096">
    <property type="entry name" value="Cupin_2"/>
</dbReference>
<accession>A0ABZ2XQZ8</accession>
<name>A0ABZ2XQZ8_9RHOB</name>
<evidence type="ECO:0000256" key="1">
    <source>
        <dbReference type="ARBA" id="ARBA00023125"/>
    </source>
</evidence>
<organism evidence="3 4">
    <name type="scientific">Aliisedimentitalea scapharcae</name>
    <dbReference type="NCBI Taxonomy" id="1524259"/>
    <lineage>
        <taxon>Bacteria</taxon>
        <taxon>Pseudomonadati</taxon>
        <taxon>Pseudomonadota</taxon>
        <taxon>Alphaproteobacteria</taxon>
        <taxon>Rhodobacterales</taxon>
        <taxon>Roseobacteraceae</taxon>
        <taxon>Aliisedimentitalea</taxon>
    </lineage>
</organism>
<dbReference type="InterPro" id="IPR011051">
    <property type="entry name" value="RmlC_Cupin_sf"/>
</dbReference>
<dbReference type="InterPro" id="IPR050807">
    <property type="entry name" value="TransReg_Diox_bact_type"/>
</dbReference>
<dbReference type="Gene3D" id="2.60.120.10">
    <property type="entry name" value="Jelly Rolls"/>
    <property type="match status" value="1"/>
</dbReference>
<protein>
    <submittedName>
        <fullName evidence="3">Cupin domain-containing protein</fullName>
    </submittedName>
</protein>
<dbReference type="SUPFAM" id="SSF47413">
    <property type="entry name" value="lambda repressor-like DNA-binding domains"/>
    <property type="match status" value="1"/>
</dbReference>
<dbReference type="RefSeq" id="WP_406645678.1">
    <property type="nucleotide sequence ID" value="NZ_CP123584.1"/>
</dbReference>
<evidence type="ECO:0000259" key="2">
    <source>
        <dbReference type="PROSITE" id="PS50943"/>
    </source>
</evidence>
<dbReference type="InterPro" id="IPR010982">
    <property type="entry name" value="Lambda_DNA-bd_dom_sf"/>
</dbReference>